<comment type="caution">
    <text evidence="1">The sequence shown here is derived from an EMBL/GenBank/DDBJ whole genome shotgun (WGS) entry which is preliminary data.</text>
</comment>
<gene>
    <name evidence="1" type="ORF">F2Q70_00045186</name>
</gene>
<name>A0A8S9KFI3_BRACR</name>
<proteinExistence type="predicted"/>
<reference evidence="1" key="1">
    <citation type="submission" date="2019-12" db="EMBL/GenBank/DDBJ databases">
        <title>Genome sequencing and annotation of Brassica cretica.</title>
        <authorList>
            <person name="Studholme D.J."/>
            <person name="Sarris P.F."/>
        </authorList>
    </citation>
    <scope>NUCLEOTIDE SEQUENCE</scope>
    <source>
        <strain evidence="1">PFS-102/07</strain>
        <tissue evidence="1">Leaf</tissue>
    </source>
</reference>
<protein>
    <submittedName>
        <fullName evidence="1">Uncharacterized protein</fullName>
    </submittedName>
</protein>
<accession>A0A8S9KFI3</accession>
<dbReference type="EMBL" id="QGKY02000164">
    <property type="protein sequence ID" value="KAF2593235.1"/>
    <property type="molecule type" value="Genomic_DNA"/>
</dbReference>
<organism evidence="1">
    <name type="scientific">Brassica cretica</name>
    <name type="common">Mustard</name>
    <dbReference type="NCBI Taxonomy" id="69181"/>
    <lineage>
        <taxon>Eukaryota</taxon>
        <taxon>Viridiplantae</taxon>
        <taxon>Streptophyta</taxon>
        <taxon>Embryophyta</taxon>
        <taxon>Tracheophyta</taxon>
        <taxon>Spermatophyta</taxon>
        <taxon>Magnoliopsida</taxon>
        <taxon>eudicotyledons</taxon>
        <taxon>Gunneridae</taxon>
        <taxon>Pentapetalae</taxon>
        <taxon>rosids</taxon>
        <taxon>malvids</taxon>
        <taxon>Brassicales</taxon>
        <taxon>Brassicaceae</taxon>
        <taxon>Brassiceae</taxon>
        <taxon>Brassica</taxon>
    </lineage>
</organism>
<sequence length="79" mass="8619">MEKAASETRLISIANGDVETSLVAFKASAFPLKRGVVVRSNGPDEDRQQIHGAVEAVQDGPRDLTRQHREDIVDAEGDF</sequence>
<dbReference type="AlphaFoldDB" id="A0A8S9KFI3"/>
<evidence type="ECO:0000313" key="1">
    <source>
        <dbReference type="EMBL" id="KAF2593235.1"/>
    </source>
</evidence>